<dbReference type="Gene3D" id="3.40.50.720">
    <property type="entry name" value="NAD(P)-binding Rossmann-like Domain"/>
    <property type="match status" value="1"/>
</dbReference>
<dbReference type="GO" id="GO:0061504">
    <property type="term" value="P:cyclic threonylcarbamoyladenosine biosynthetic process"/>
    <property type="evidence" value="ECO:0007669"/>
    <property type="project" value="TreeGrafter"/>
</dbReference>
<reference evidence="2" key="1">
    <citation type="journal article" date="2021" name="PeerJ">
        <title>Extensive microbial diversity within the chicken gut microbiome revealed by metagenomics and culture.</title>
        <authorList>
            <person name="Gilroy R."/>
            <person name="Ravi A."/>
            <person name="Getino M."/>
            <person name="Pursley I."/>
            <person name="Horton D.L."/>
            <person name="Alikhan N.F."/>
            <person name="Baker D."/>
            <person name="Gharbi K."/>
            <person name="Hall N."/>
            <person name="Watson M."/>
            <person name="Adriaenssens E.M."/>
            <person name="Foster-Nyarko E."/>
            <person name="Jarju S."/>
            <person name="Secka A."/>
            <person name="Antonio M."/>
            <person name="Oren A."/>
            <person name="Chaudhuri R.R."/>
            <person name="La Ragione R."/>
            <person name="Hildebrand F."/>
            <person name="Pallen M.J."/>
        </authorList>
    </citation>
    <scope>NUCLEOTIDE SEQUENCE</scope>
    <source>
        <strain evidence="2">Gambia16-554</strain>
    </source>
</reference>
<evidence type="ECO:0000259" key="1">
    <source>
        <dbReference type="Pfam" id="PF00899"/>
    </source>
</evidence>
<feature type="domain" description="THIF-type NAD/FAD binding fold" evidence="1">
    <location>
        <begin position="15"/>
        <end position="246"/>
    </location>
</feature>
<accession>A0A9D2GPU0</accession>
<dbReference type="Proteomes" id="UP000824115">
    <property type="component" value="Unassembled WGS sequence"/>
</dbReference>
<dbReference type="CDD" id="cd00755">
    <property type="entry name" value="YgdL_like"/>
    <property type="match status" value="1"/>
</dbReference>
<dbReference type="GO" id="GO:0061503">
    <property type="term" value="F:tRNA threonylcarbamoyladenosine dehydratase"/>
    <property type="evidence" value="ECO:0007669"/>
    <property type="project" value="TreeGrafter"/>
</dbReference>
<reference evidence="2" key="2">
    <citation type="submission" date="2021-04" db="EMBL/GenBank/DDBJ databases">
        <authorList>
            <person name="Gilroy R."/>
        </authorList>
    </citation>
    <scope>NUCLEOTIDE SEQUENCE</scope>
    <source>
        <strain evidence="2">Gambia16-554</strain>
    </source>
</reference>
<evidence type="ECO:0000313" key="2">
    <source>
        <dbReference type="EMBL" id="HIZ85976.1"/>
    </source>
</evidence>
<dbReference type="PANTHER" id="PTHR43267:SF1">
    <property type="entry name" value="TRNA THREONYLCARBAMOYLADENOSINE DEHYDRATASE"/>
    <property type="match status" value="1"/>
</dbReference>
<dbReference type="EMBL" id="DXAW01000097">
    <property type="protein sequence ID" value="HIZ85976.1"/>
    <property type="molecule type" value="Genomic_DNA"/>
</dbReference>
<evidence type="ECO:0000313" key="3">
    <source>
        <dbReference type="Proteomes" id="UP000824115"/>
    </source>
</evidence>
<organism evidence="2 3">
    <name type="scientific">Candidatus Coprenecus stercoravium</name>
    <dbReference type="NCBI Taxonomy" id="2840735"/>
    <lineage>
        <taxon>Bacteria</taxon>
        <taxon>Pseudomonadati</taxon>
        <taxon>Bacteroidota</taxon>
        <taxon>Bacteroidia</taxon>
        <taxon>Bacteroidales</taxon>
        <taxon>Rikenellaceae</taxon>
        <taxon>Rikenellaceae incertae sedis</taxon>
        <taxon>Candidatus Coprenecus</taxon>
    </lineage>
</organism>
<dbReference type="GO" id="GO:0008641">
    <property type="term" value="F:ubiquitin-like modifier activating enzyme activity"/>
    <property type="evidence" value="ECO:0007669"/>
    <property type="project" value="InterPro"/>
</dbReference>
<sequence length="247" mass="26278">MTDSPEWLGRTGLLLGREALERLSASTIVVAGLGGVGAYAAEMTARAGTGRMVLIDSDRVSVSNKNRQLLALDSTLGQLKTDVMEARLLDINPELEIIKVPEYLTEDNIGTVIGQACGGTSPDFLIDAIDTLAPKISLITYCVRNGIPLVSSMGAGAKTDATRIRLTDLSKSFNCPLAFILRKKLRKAGITKGFQVVFSEELPDRDAIVPTEGERNKKSQVGTISYIPAVFGCVCAQAAITGLTGHP</sequence>
<dbReference type="SUPFAM" id="SSF69572">
    <property type="entry name" value="Activating enzymes of the ubiquitin-like proteins"/>
    <property type="match status" value="1"/>
</dbReference>
<protein>
    <submittedName>
        <fullName evidence="2">tRNA threonylcarbamoyladenosine dehydratase</fullName>
    </submittedName>
</protein>
<dbReference type="AlphaFoldDB" id="A0A9D2GPU0"/>
<name>A0A9D2GPU0_9BACT</name>
<proteinExistence type="predicted"/>
<dbReference type="Pfam" id="PF00899">
    <property type="entry name" value="ThiF"/>
    <property type="match status" value="1"/>
</dbReference>
<dbReference type="InterPro" id="IPR035985">
    <property type="entry name" value="Ubiquitin-activating_enz"/>
</dbReference>
<dbReference type="InterPro" id="IPR000594">
    <property type="entry name" value="ThiF_NAD_FAD-bd"/>
</dbReference>
<dbReference type="InterPro" id="IPR045886">
    <property type="entry name" value="ThiF/MoeB/HesA"/>
</dbReference>
<gene>
    <name evidence="2" type="ORF">IAC04_05760</name>
</gene>
<comment type="caution">
    <text evidence="2">The sequence shown here is derived from an EMBL/GenBank/DDBJ whole genome shotgun (WGS) entry which is preliminary data.</text>
</comment>
<dbReference type="PANTHER" id="PTHR43267">
    <property type="entry name" value="TRNA THREONYLCARBAMOYLADENOSINE DEHYDRATASE"/>
    <property type="match status" value="1"/>
</dbReference>